<keyword evidence="2" id="KW-1185">Reference proteome</keyword>
<dbReference type="KEGG" id="ras:RAS_03130"/>
<accession>A0A510G9A0</accession>
<reference evidence="1 2" key="1">
    <citation type="submission" date="2019-04" db="EMBL/GenBank/DDBJ databases">
        <title>Draft genome sequence of Rickettsia asiatica Maytaro1284.</title>
        <authorList>
            <person name="Thu M."/>
            <person name="Qiu Y."/>
            <person name="Nakao R."/>
        </authorList>
    </citation>
    <scope>NUCLEOTIDE SEQUENCE [LARGE SCALE GENOMIC DNA]</scope>
    <source>
        <strain evidence="1 2">Maytaro1284</strain>
    </source>
</reference>
<organism evidence="1 2">
    <name type="scientific">Rickettsia asiatica</name>
    <dbReference type="NCBI Taxonomy" id="238800"/>
    <lineage>
        <taxon>Bacteria</taxon>
        <taxon>Pseudomonadati</taxon>
        <taxon>Pseudomonadota</taxon>
        <taxon>Alphaproteobacteria</taxon>
        <taxon>Rickettsiales</taxon>
        <taxon>Rickettsiaceae</taxon>
        <taxon>Rickettsieae</taxon>
        <taxon>Rickettsia</taxon>
        <taxon>spotted fever group</taxon>
    </lineage>
</organism>
<evidence type="ECO:0000313" key="1">
    <source>
        <dbReference type="EMBL" id="BBJ31204.1"/>
    </source>
</evidence>
<name>A0A510G9A0_9RICK</name>
<proteinExistence type="predicted"/>
<dbReference type="Proteomes" id="UP000321183">
    <property type="component" value="Chromosome"/>
</dbReference>
<sequence length="51" mass="5763">MCPVKAEILFIKGKSPIKQSGIYRKMLIDLKTGMLACNFIKGQTEYKTVNL</sequence>
<dbReference type="EMBL" id="AP019563">
    <property type="protein sequence ID" value="BBJ31204.1"/>
    <property type="molecule type" value="Genomic_DNA"/>
</dbReference>
<protein>
    <submittedName>
        <fullName evidence="1">Uncharacterized protein</fullName>
    </submittedName>
</protein>
<evidence type="ECO:0000313" key="2">
    <source>
        <dbReference type="Proteomes" id="UP000321183"/>
    </source>
</evidence>
<gene>
    <name evidence="1" type="ORF">RAS_03130</name>
</gene>
<dbReference type="AlphaFoldDB" id="A0A510G9A0"/>